<evidence type="ECO:0000256" key="5">
    <source>
        <dbReference type="ARBA" id="ARBA00025599"/>
    </source>
</evidence>
<gene>
    <name evidence="7" type="ORF">PsYK624_038540</name>
</gene>
<protein>
    <submittedName>
        <fullName evidence="7">Exonuclease domain-containing protein</fullName>
    </submittedName>
</protein>
<dbReference type="EMBL" id="BPQB01000007">
    <property type="protein sequence ID" value="GJE87771.1"/>
    <property type="molecule type" value="Genomic_DNA"/>
</dbReference>
<accession>A0A9P3G3U6</accession>
<dbReference type="SMART" id="SM00479">
    <property type="entry name" value="EXOIII"/>
    <property type="match status" value="1"/>
</dbReference>
<comment type="caution">
    <text evidence="7">The sequence shown here is derived from an EMBL/GenBank/DDBJ whole genome shotgun (WGS) entry which is preliminary data.</text>
</comment>
<dbReference type="InterPro" id="IPR013520">
    <property type="entry name" value="Ribonucl_H"/>
</dbReference>
<evidence type="ECO:0000259" key="6">
    <source>
        <dbReference type="SMART" id="SM00479"/>
    </source>
</evidence>
<dbReference type="Gene3D" id="3.30.420.10">
    <property type="entry name" value="Ribonuclease H-like superfamily/Ribonuclease H"/>
    <property type="match status" value="1"/>
</dbReference>
<keyword evidence="4 7" id="KW-0269">Exonuclease</keyword>
<dbReference type="AlphaFoldDB" id="A0A9P3G3U6"/>
<dbReference type="SUPFAM" id="SSF53098">
    <property type="entry name" value="Ribonuclease H-like"/>
    <property type="match status" value="1"/>
</dbReference>
<reference evidence="7 8" key="1">
    <citation type="submission" date="2021-08" db="EMBL/GenBank/DDBJ databases">
        <title>Draft Genome Sequence of Phanerochaete sordida strain YK-624.</title>
        <authorList>
            <person name="Mori T."/>
            <person name="Dohra H."/>
            <person name="Suzuki T."/>
            <person name="Kawagishi H."/>
            <person name="Hirai H."/>
        </authorList>
    </citation>
    <scope>NUCLEOTIDE SEQUENCE [LARGE SCALE GENOMIC DNA]</scope>
    <source>
        <strain evidence="7 8">YK-624</strain>
    </source>
</reference>
<sequence length="231" mass="25868">MLSDPQLFQDLMPIQGLAMANVPGQKLPQTQREAPQWRPTKAYPPEKYVAGAVQTVLHGISRLPMVARVTLTDYRGFVIYDTYVRPTQPVSDYRTAQTGLTATHLAGAPPFPEVQQRVAMMLRDRIFVGYALWEFLSVMGLSHPAIDTRDTALFLPFRRSLRYRSNAQVPLVVLVNQFMARNIGLHGDIPTEHARAALDLFRSCEQVWEGIIAAGSWPCALPPDAYANCFV</sequence>
<evidence type="ECO:0000313" key="8">
    <source>
        <dbReference type="Proteomes" id="UP000703269"/>
    </source>
</evidence>
<comment type="function">
    <text evidence="5">Exoribonuclease involved in ribosome biosynthesis. Involved in the processing of ITS1, the internal transcribed spacer localized between the 18S and 5.8S rRNAs.</text>
</comment>
<dbReference type="PANTHER" id="PTHR12801:SF45">
    <property type="entry name" value="RNA EXONUCLEASE 4"/>
    <property type="match status" value="1"/>
</dbReference>
<dbReference type="InterPro" id="IPR047021">
    <property type="entry name" value="REXO1/3/4-like"/>
</dbReference>
<keyword evidence="8" id="KW-1185">Reference proteome</keyword>
<dbReference type="GO" id="GO:0006364">
    <property type="term" value="P:rRNA processing"/>
    <property type="evidence" value="ECO:0007669"/>
    <property type="project" value="UniProtKB-KW"/>
</dbReference>
<dbReference type="GO" id="GO:0003676">
    <property type="term" value="F:nucleic acid binding"/>
    <property type="evidence" value="ECO:0007669"/>
    <property type="project" value="InterPro"/>
</dbReference>
<keyword evidence="1" id="KW-0698">rRNA processing</keyword>
<dbReference type="OrthoDB" id="8191639at2759"/>
<name>A0A9P3G3U6_9APHY</name>
<dbReference type="Pfam" id="PF00929">
    <property type="entry name" value="RNase_T"/>
    <property type="match status" value="1"/>
</dbReference>
<evidence type="ECO:0000313" key="7">
    <source>
        <dbReference type="EMBL" id="GJE87771.1"/>
    </source>
</evidence>
<dbReference type="InterPro" id="IPR036397">
    <property type="entry name" value="RNaseH_sf"/>
</dbReference>
<dbReference type="GO" id="GO:0005634">
    <property type="term" value="C:nucleus"/>
    <property type="evidence" value="ECO:0007669"/>
    <property type="project" value="TreeGrafter"/>
</dbReference>
<organism evidence="7 8">
    <name type="scientific">Phanerochaete sordida</name>
    <dbReference type="NCBI Taxonomy" id="48140"/>
    <lineage>
        <taxon>Eukaryota</taxon>
        <taxon>Fungi</taxon>
        <taxon>Dikarya</taxon>
        <taxon>Basidiomycota</taxon>
        <taxon>Agaricomycotina</taxon>
        <taxon>Agaricomycetes</taxon>
        <taxon>Polyporales</taxon>
        <taxon>Phanerochaetaceae</taxon>
        <taxon>Phanerochaete</taxon>
    </lineage>
</organism>
<proteinExistence type="predicted"/>
<evidence type="ECO:0000256" key="1">
    <source>
        <dbReference type="ARBA" id="ARBA00022552"/>
    </source>
</evidence>
<keyword evidence="2" id="KW-0540">Nuclease</keyword>
<evidence type="ECO:0000256" key="2">
    <source>
        <dbReference type="ARBA" id="ARBA00022722"/>
    </source>
</evidence>
<keyword evidence="3" id="KW-0378">Hydrolase</keyword>
<dbReference type="PANTHER" id="PTHR12801">
    <property type="entry name" value="RNA EXONUCLEASE REXO1 / RECO3 FAMILY MEMBER-RELATED"/>
    <property type="match status" value="1"/>
</dbReference>
<dbReference type="Proteomes" id="UP000703269">
    <property type="component" value="Unassembled WGS sequence"/>
</dbReference>
<evidence type="ECO:0000256" key="4">
    <source>
        <dbReference type="ARBA" id="ARBA00022839"/>
    </source>
</evidence>
<evidence type="ECO:0000256" key="3">
    <source>
        <dbReference type="ARBA" id="ARBA00022801"/>
    </source>
</evidence>
<dbReference type="GO" id="GO:0004527">
    <property type="term" value="F:exonuclease activity"/>
    <property type="evidence" value="ECO:0007669"/>
    <property type="project" value="UniProtKB-KW"/>
</dbReference>
<feature type="domain" description="Exonuclease" evidence="6">
    <location>
        <begin position="55"/>
        <end position="210"/>
    </location>
</feature>
<dbReference type="InterPro" id="IPR012337">
    <property type="entry name" value="RNaseH-like_sf"/>
</dbReference>